<dbReference type="NCBIfam" id="TIGR00756">
    <property type="entry name" value="PPR"/>
    <property type="match status" value="1"/>
</dbReference>
<dbReference type="Pfam" id="PF13041">
    <property type="entry name" value="PPR_2"/>
    <property type="match status" value="1"/>
</dbReference>
<dbReference type="STRING" id="667725.A0A0L0GD11"/>
<dbReference type="PROSITE" id="PS51375">
    <property type="entry name" value="PPR"/>
    <property type="match status" value="1"/>
</dbReference>
<keyword evidence="1" id="KW-0677">Repeat</keyword>
<dbReference type="AlphaFoldDB" id="A0A0L0GD11"/>
<sequence>MQANLVIYNSYIDILFKTKQKAKVVMDTLSIMFEDELTPNISTFNTIINNCVEMDNLRYMERVIVVMDENNVQPDTITFNSMLKLAVKYNYDEYLAFALYKVFIKDYGVKPDRYTLSLLLDIQLHNGDVQGAHDTVDLWISLRREVTPLVYMQFLEAERDACKETRDPESVKRALATLTLMEQRVVLHPLDYARIIETTAPSYPKDALLIYEEVLHHFNREYRPNRECLRVLFSKCENAEDRNRVKNLLFYGRDVRKGIDLNSVEPILKCQSCHINHKTMNVRECNICTCVLCLKCTENHMYIREEPRSHTNGHEHHIQTFYCPNCVT</sequence>
<evidence type="ECO:0000256" key="1">
    <source>
        <dbReference type="ARBA" id="ARBA00022737"/>
    </source>
</evidence>
<accession>A0A0L0GD11</accession>
<protein>
    <submittedName>
        <fullName evidence="3">Uncharacterized protein</fullName>
    </submittedName>
</protein>
<dbReference type="OrthoDB" id="680059at2759"/>
<feature type="repeat" description="PPR" evidence="2">
    <location>
        <begin position="40"/>
        <end position="74"/>
    </location>
</feature>
<dbReference type="Proteomes" id="UP000054560">
    <property type="component" value="Unassembled WGS sequence"/>
</dbReference>
<reference evidence="3 4" key="1">
    <citation type="submission" date="2011-02" db="EMBL/GenBank/DDBJ databases">
        <title>The Genome Sequence of Sphaeroforma arctica JP610.</title>
        <authorList>
            <consortium name="The Broad Institute Genome Sequencing Platform"/>
            <person name="Russ C."/>
            <person name="Cuomo C."/>
            <person name="Young S.K."/>
            <person name="Zeng Q."/>
            <person name="Gargeya S."/>
            <person name="Alvarado L."/>
            <person name="Berlin A."/>
            <person name="Chapman S.B."/>
            <person name="Chen Z."/>
            <person name="Freedman E."/>
            <person name="Gellesch M."/>
            <person name="Goldberg J."/>
            <person name="Griggs A."/>
            <person name="Gujja S."/>
            <person name="Heilman E."/>
            <person name="Heiman D."/>
            <person name="Howarth C."/>
            <person name="Mehta T."/>
            <person name="Neiman D."/>
            <person name="Pearson M."/>
            <person name="Roberts A."/>
            <person name="Saif S."/>
            <person name="Shea T."/>
            <person name="Shenoy N."/>
            <person name="Sisk P."/>
            <person name="Stolte C."/>
            <person name="Sykes S."/>
            <person name="White J."/>
            <person name="Yandava C."/>
            <person name="Burger G."/>
            <person name="Gray M.W."/>
            <person name="Holland P.W.H."/>
            <person name="King N."/>
            <person name="Lang F.B.F."/>
            <person name="Roger A.J."/>
            <person name="Ruiz-Trillo I."/>
            <person name="Haas B."/>
            <person name="Nusbaum C."/>
            <person name="Birren B."/>
        </authorList>
    </citation>
    <scope>NUCLEOTIDE SEQUENCE [LARGE SCALE GENOMIC DNA]</scope>
    <source>
        <strain evidence="3 4">JP610</strain>
    </source>
</reference>
<dbReference type="InterPro" id="IPR011990">
    <property type="entry name" value="TPR-like_helical_dom_sf"/>
</dbReference>
<gene>
    <name evidence="3" type="ORF">SARC_01061</name>
</gene>
<dbReference type="PANTHER" id="PTHR47447:SF29">
    <property type="entry name" value="PPR CONTAINING PLANT PROTEIN"/>
    <property type="match status" value="1"/>
</dbReference>
<dbReference type="EMBL" id="KQ241635">
    <property type="protein sequence ID" value="KNC86799.1"/>
    <property type="molecule type" value="Genomic_DNA"/>
</dbReference>
<evidence type="ECO:0000256" key="2">
    <source>
        <dbReference type="PROSITE-ProRule" id="PRU00708"/>
    </source>
</evidence>
<proteinExistence type="predicted"/>
<dbReference type="Gene3D" id="1.25.40.10">
    <property type="entry name" value="Tetratricopeptide repeat domain"/>
    <property type="match status" value="1"/>
</dbReference>
<name>A0A0L0GD11_9EUKA</name>
<dbReference type="PANTHER" id="PTHR47447">
    <property type="entry name" value="OS03G0856100 PROTEIN"/>
    <property type="match status" value="1"/>
</dbReference>
<evidence type="ECO:0000313" key="4">
    <source>
        <dbReference type="Proteomes" id="UP000054560"/>
    </source>
</evidence>
<organism evidence="3 4">
    <name type="scientific">Sphaeroforma arctica JP610</name>
    <dbReference type="NCBI Taxonomy" id="667725"/>
    <lineage>
        <taxon>Eukaryota</taxon>
        <taxon>Ichthyosporea</taxon>
        <taxon>Ichthyophonida</taxon>
        <taxon>Sphaeroforma</taxon>
    </lineage>
</organism>
<dbReference type="InterPro" id="IPR002885">
    <property type="entry name" value="PPR_rpt"/>
</dbReference>
<dbReference type="GeneID" id="25901565"/>
<evidence type="ECO:0000313" key="3">
    <source>
        <dbReference type="EMBL" id="KNC86799.1"/>
    </source>
</evidence>
<keyword evidence="4" id="KW-1185">Reference proteome</keyword>
<dbReference type="RefSeq" id="XP_014160701.1">
    <property type="nucleotide sequence ID" value="XM_014305226.1"/>
</dbReference>